<dbReference type="Pfam" id="PF13180">
    <property type="entry name" value="PDZ_2"/>
    <property type="match status" value="1"/>
</dbReference>
<evidence type="ECO:0000259" key="5">
    <source>
        <dbReference type="SMART" id="SM00228"/>
    </source>
</evidence>
<dbReference type="GO" id="GO:0006508">
    <property type="term" value="P:proteolysis"/>
    <property type="evidence" value="ECO:0007669"/>
    <property type="project" value="UniProtKB-KW"/>
</dbReference>
<keyword evidence="2" id="KW-0645">Protease</keyword>
<keyword evidence="4" id="KW-0812">Transmembrane</keyword>
<dbReference type="InterPro" id="IPR001478">
    <property type="entry name" value="PDZ"/>
</dbReference>
<dbReference type="STRING" id="1798543.A2898_05830"/>
<comment type="caution">
    <text evidence="6">The sequence shown here is derived from an EMBL/GenBank/DDBJ whole genome shotgun (WGS) entry which is preliminary data.</text>
</comment>
<keyword evidence="3" id="KW-0378">Hydrolase</keyword>
<dbReference type="EMBL" id="MHKE01000013">
    <property type="protein sequence ID" value="OGY83671.1"/>
    <property type="molecule type" value="Genomic_DNA"/>
</dbReference>
<reference evidence="6 7" key="1">
    <citation type="journal article" date="2016" name="Nat. Commun.">
        <title>Thousands of microbial genomes shed light on interconnected biogeochemical processes in an aquifer system.</title>
        <authorList>
            <person name="Anantharaman K."/>
            <person name="Brown C.T."/>
            <person name="Hug L.A."/>
            <person name="Sharon I."/>
            <person name="Castelle C.J."/>
            <person name="Probst A.J."/>
            <person name="Thomas B.C."/>
            <person name="Singh A."/>
            <person name="Wilkins M.J."/>
            <person name="Karaoz U."/>
            <person name="Brodie E.L."/>
            <person name="Williams K.H."/>
            <person name="Hubbard S.S."/>
            <person name="Banfield J.F."/>
        </authorList>
    </citation>
    <scope>NUCLEOTIDE SEQUENCE [LARGE SCALE GENOMIC DNA]</scope>
</reference>
<proteinExistence type="inferred from homology"/>
<dbReference type="Proteomes" id="UP000179164">
    <property type="component" value="Unassembled WGS sequence"/>
</dbReference>
<name>A0A1G2B394_9BACT</name>
<accession>A0A1G2B394</accession>
<dbReference type="Gene3D" id="2.40.10.10">
    <property type="entry name" value="Trypsin-like serine proteases"/>
    <property type="match status" value="2"/>
</dbReference>
<keyword evidence="4" id="KW-0472">Membrane</keyword>
<evidence type="ECO:0000313" key="6">
    <source>
        <dbReference type="EMBL" id="OGY83671.1"/>
    </source>
</evidence>
<evidence type="ECO:0000313" key="7">
    <source>
        <dbReference type="Proteomes" id="UP000179164"/>
    </source>
</evidence>
<dbReference type="PANTHER" id="PTHR43343">
    <property type="entry name" value="PEPTIDASE S12"/>
    <property type="match status" value="1"/>
</dbReference>
<dbReference type="PRINTS" id="PR00834">
    <property type="entry name" value="PROTEASES2C"/>
</dbReference>
<feature type="domain" description="PDZ" evidence="5">
    <location>
        <begin position="309"/>
        <end position="399"/>
    </location>
</feature>
<dbReference type="InterPro" id="IPR001940">
    <property type="entry name" value="Peptidase_S1C"/>
</dbReference>
<dbReference type="SUPFAM" id="SSF50156">
    <property type="entry name" value="PDZ domain-like"/>
    <property type="match status" value="1"/>
</dbReference>
<protein>
    <recommendedName>
        <fullName evidence="5">PDZ domain-containing protein</fullName>
    </recommendedName>
</protein>
<dbReference type="InterPro" id="IPR009003">
    <property type="entry name" value="Peptidase_S1_PA"/>
</dbReference>
<organism evidence="6 7">
    <name type="scientific">Candidatus Kerfeldbacteria bacterium RIFCSPLOWO2_01_FULL_48_11</name>
    <dbReference type="NCBI Taxonomy" id="1798543"/>
    <lineage>
        <taxon>Bacteria</taxon>
        <taxon>Candidatus Kerfeldiibacteriota</taxon>
    </lineage>
</organism>
<evidence type="ECO:0000256" key="1">
    <source>
        <dbReference type="ARBA" id="ARBA00010541"/>
    </source>
</evidence>
<dbReference type="Pfam" id="PF13365">
    <property type="entry name" value="Trypsin_2"/>
    <property type="match status" value="1"/>
</dbReference>
<sequence length="414" mass="43440">MEDKNIEKMYSQNILAAVVIVSIVIGALAGAVGGVYAISNPTVGTWIQENVFHTSPSSPDDSSILSRGTIQVEEDSATVDVVEQARPAVVSIVVKEDLSQLQESTSPLDNFFFNFPAPQGEQQVGAGTGFIISKDGLIVTNKHVVAESGRGGETAYTVILNDGTQYDATVVDSDPFNDLALVRIDATDLPTLELGDSDSLQIGQTVIAIGNALGEFTNSVTKGVVSGLSRTITAGDRSGASETLEDIIQTDAAINFGNSGGPLLNLAGQVIGVNTAISQEGQLIGFAIPVEQATKVVESVEKYGKIVRPYLGVRYVLVNEAVAKEKNLSVDYGALLIAGDNTSEPAVLADSPAAAAGLVEGDVILEIDGKKISSDRSLARTIQQYLPGDVVEIKVLHEGEEKTVSTTLDEYSAE</sequence>
<keyword evidence="4" id="KW-1133">Transmembrane helix</keyword>
<dbReference type="AlphaFoldDB" id="A0A1G2B394"/>
<dbReference type="SUPFAM" id="SSF50494">
    <property type="entry name" value="Trypsin-like serine proteases"/>
    <property type="match status" value="1"/>
</dbReference>
<feature type="transmembrane region" description="Helical" evidence="4">
    <location>
        <begin position="14"/>
        <end position="38"/>
    </location>
</feature>
<gene>
    <name evidence="6" type="ORF">A2898_05830</name>
</gene>
<dbReference type="PANTHER" id="PTHR43343:SF3">
    <property type="entry name" value="PROTEASE DO-LIKE 8, CHLOROPLASTIC"/>
    <property type="match status" value="1"/>
</dbReference>
<dbReference type="InterPro" id="IPR043504">
    <property type="entry name" value="Peptidase_S1_PA_chymotrypsin"/>
</dbReference>
<dbReference type="InterPro" id="IPR051201">
    <property type="entry name" value="Chloro_Bact_Ser_Proteases"/>
</dbReference>
<dbReference type="InterPro" id="IPR036034">
    <property type="entry name" value="PDZ_sf"/>
</dbReference>
<comment type="similarity">
    <text evidence="1">Belongs to the peptidase S1C family.</text>
</comment>
<evidence type="ECO:0000256" key="3">
    <source>
        <dbReference type="ARBA" id="ARBA00022801"/>
    </source>
</evidence>
<evidence type="ECO:0000256" key="4">
    <source>
        <dbReference type="SAM" id="Phobius"/>
    </source>
</evidence>
<evidence type="ECO:0000256" key="2">
    <source>
        <dbReference type="ARBA" id="ARBA00022670"/>
    </source>
</evidence>
<dbReference type="GO" id="GO:0004252">
    <property type="term" value="F:serine-type endopeptidase activity"/>
    <property type="evidence" value="ECO:0007669"/>
    <property type="project" value="InterPro"/>
</dbReference>
<dbReference type="Gene3D" id="2.30.42.10">
    <property type="match status" value="1"/>
</dbReference>
<dbReference type="SMART" id="SM00228">
    <property type="entry name" value="PDZ"/>
    <property type="match status" value="1"/>
</dbReference>